<dbReference type="Proteomes" id="UP000440578">
    <property type="component" value="Unassembled WGS sequence"/>
</dbReference>
<dbReference type="AlphaFoldDB" id="A0A6A4VKD7"/>
<dbReference type="EMBL" id="VIIS01001856">
    <property type="protein sequence ID" value="KAF0291770.1"/>
    <property type="molecule type" value="Genomic_DNA"/>
</dbReference>
<sequence length="107" mass="12293">MGVAQVRGDLRGRFNHNHHYHDHDDDHHGRQRRLRDLHLSVADGLVRRPVRLSQFLQLFQRHAAPLHLSGGHQLAAEHHQLQLVVHHRLLSSCLSRPAADSCGELLR</sequence>
<evidence type="ECO:0000313" key="1">
    <source>
        <dbReference type="EMBL" id="KAF0291770.1"/>
    </source>
</evidence>
<keyword evidence="2" id="KW-1185">Reference proteome</keyword>
<comment type="caution">
    <text evidence="1">The sequence shown here is derived from an EMBL/GenBank/DDBJ whole genome shotgun (WGS) entry which is preliminary data.</text>
</comment>
<gene>
    <name evidence="1" type="ORF">FJT64_010158</name>
</gene>
<evidence type="ECO:0000313" key="2">
    <source>
        <dbReference type="Proteomes" id="UP000440578"/>
    </source>
</evidence>
<accession>A0A6A4VKD7</accession>
<organism evidence="1 2">
    <name type="scientific">Amphibalanus amphitrite</name>
    <name type="common">Striped barnacle</name>
    <name type="synonym">Balanus amphitrite</name>
    <dbReference type="NCBI Taxonomy" id="1232801"/>
    <lineage>
        <taxon>Eukaryota</taxon>
        <taxon>Metazoa</taxon>
        <taxon>Ecdysozoa</taxon>
        <taxon>Arthropoda</taxon>
        <taxon>Crustacea</taxon>
        <taxon>Multicrustacea</taxon>
        <taxon>Cirripedia</taxon>
        <taxon>Thoracica</taxon>
        <taxon>Thoracicalcarea</taxon>
        <taxon>Balanomorpha</taxon>
        <taxon>Balanoidea</taxon>
        <taxon>Balanidae</taxon>
        <taxon>Amphibalaninae</taxon>
        <taxon>Amphibalanus</taxon>
    </lineage>
</organism>
<protein>
    <submittedName>
        <fullName evidence="1">Uncharacterized protein</fullName>
    </submittedName>
</protein>
<name>A0A6A4VKD7_AMPAM</name>
<reference evidence="1 2" key="1">
    <citation type="submission" date="2019-07" db="EMBL/GenBank/DDBJ databases">
        <title>Draft genome assembly of a fouling barnacle, Amphibalanus amphitrite (Darwin, 1854): The first reference genome for Thecostraca.</title>
        <authorList>
            <person name="Kim W."/>
        </authorList>
    </citation>
    <scope>NUCLEOTIDE SEQUENCE [LARGE SCALE GENOMIC DNA]</scope>
    <source>
        <strain evidence="1">SNU_AA5</strain>
        <tissue evidence="1">Soma without cirri and trophi</tissue>
    </source>
</reference>
<proteinExistence type="predicted"/>